<dbReference type="AlphaFoldDB" id="A0A1Y2I9S4"/>
<gene>
    <name evidence="1" type="ORF">PYCCODRAFT_1471502</name>
</gene>
<accession>A0A1Y2I9S4</accession>
<organism evidence="1 2">
    <name type="scientific">Trametes coccinea (strain BRFM310)</name>
    <name type="common">Pycnoporus coccineus</name>
    <dbReference type="NCBI Taxonomy" id="1353009"/>
    <lineage>
        <taxon>Eukaryota</taxon>
        <taxon>Fungi</taxon>
        <taxon>Dikarya</taxon>
        <taxon>Basidiomycota</taxon>
        <taxon>Agaricomycotina</taxon>
        <taxon>Agaricomycetes</taxon>
        <taxon>Polyporales</taxon>
        <taxon>Polyporaceae</taxon>
        <taxon>Trametes</taxon>
    </lineage>
</organism>
<evidence type="ECO:0000313" key="1">
    <source>
        <dbReference type="EMBL" id="OSC97857.1"/>
    </source>
</evidence>
<proteinExistence type="predicted"/>
<dbReference type="EMBL" id="KZ084145">
    <property type="protein sequence ID" value="OSC97857.1"/>
    <property type="molecule type" value="Genomic_DNA"/>
</dbReference>
<name>A0A1Y2I9S4_TRAC3</name>
<dbReference type="OrthoDB" id="2733441at2759"/>
<protein>
    <submittedName>
        <fullName evidence="1">Uncharacterized protein</fullName>
    </submittedName>
</protein>
<dbReference type="Proteomes" id="UP000193067">
    <property type="component" value="Unassembled WGS sequence"/>
</dbReference>
<reference evidence="1 2" key="1">
    <citation type="journal article" date="2015" name="Biotechnol. Biofuels">
        <title>Enhanced degradation of softwood versus hardwood by the white-rot fungus Pycnoporus coccineus.</title>
        <authorList>
            <person name="Couturier M."/>
            <person name="Navarro D."/>
            <person name="Chevret D."/>
            <person name="Henrissat B."/>
            <person name="Piumi F."/>
            <person name="Ruiz-Duenas F.J."/>
            <person name="Martinez A.T."/>
            <person name="Grigoriev I.V."/>
            <person name="Riley R."/>
            <person name="Lipzen A."/>
            <person name="Berrin J.G."/>
            <person name="Master E.R."/>
            <person name="Rosso M.N."/>
        </authorList>
    </citation>
    <scope>NUCLEOTIDE SEQUENCE [LARGE SCALE GENOMIC DNA]</scope>
    <source>
        <strain evidence="1 2">BRFM310</strain>
    </source>
</reference>
<keyword evidence="2" id="KW-1185">Reference proteome</keyword>
<evidence type="ECO:0000313" key="2">
    <source>
        <dbReference type="Proteomes" id="UP000193067"/>
    </source>
</evidence>
<sequence>MLGVSLELPLTVRNTILPSVLQGCLPRCPVETRGPDRHILFCPEALFPHRSRQVEVDEEGWEYIEPVGSSHMMEVIPRVGSFCQLVLPDNRRFTGRITRVLEYQQTRIILRVEHPYSPAIVTLAVPYPFYEGTQWWYIRLRRWFGYLTPDNDRHMVGQSPNIDWWELDDRIQGEFQYLYGGG</sequence>